<sequence>MALIAQNHLQFIIEIGIILYLGIIFLLNLFPMTLSAVLFVALGLGIGFTVLFGIDALYLFLAFGQNEFTHPFGPIALLAVITALAALPMMKDSGVEIGKLKGFIYLIIVAITIFGGLMHRSFLLLWLLGLLIGVFLISKSFRQKSIFTIKRIILMVAAGVAGFGGLELLSQALQMPIFSPLLRILRLETFATPSLNMVINNTTLLGHEPESAYWATSTGFADGYISLPMSLLLLFGLPFPVFFGILVNRKDTIDYMLPGIFGWSYDFGYLTLIMLLIWCASIIFIGLKMLHIYRERRENGDKKYLGREALLIGSLGAFTAQALIGLFLINRSMNGTALLTFIFLSAMVASHIVLLKKD</sequence>
<keyword evidence="1" id="KW-1133">Transmembrane helix</keyword>
<reference evidence="2" key="1">
    <citation type="submission" date="2020-07" db="EMBL/GenBank/DDBJ databases">
        <title>Methanobacterium. sp. MethCan genome.</title>
        <authorList>
            <person name="Postec A."/>
            <person name="Quemeneur M."/>
        </authorList>
    </citation>
    <scope>NUCLEOTIDE SEQUENCE</scope>
    <source>
        <strain evidence="2">MethCAN</strain>
    </source>
</reference>
<protein>
    <submittedName>
        <fullName evidence="2">Uncharacterized protein</fullName>
    </submittedName>
</protein>
<evidence type="ECO:0000256" key="1">
    <source>
        <dbReference type="SAM" id="Phobius"/>
    </source>
</evidence>
<evidence type="ECO:0000313" key="3">
    <source>
        <dbReference type="Proteomes" id="UP000681041"/>
    </source>
</evidence>
<feature type="transmembrane region" description="Helical" evidence="1">
    <location>
        <begin position="267"/>
        <end position="287"/>
    </location>
</feature>
<dbReference type="AlphaFoldDB" id="A0A8T8K4P5"/>
<dbReference type="Proteomes" id="UP000681041">
    <property type="component" value="Chromosome"/>
</dbReference>
<keyword evidence="3" id="KW-1185">Reference proteome</keyword>
<name>A0A8T8K4P5_9EURY</name>
<feature type="transmembrane region" description="Helical" evidence="1">
    <location>
        <begin position="335"/>
        <end position="355"/>
    </location>
</feature>
<feature type="transmembrane region" description="Helical" evidence="1">
    <location>
        <begin position="37"/>
        <end position="60"/>
    </location>
</feature>
<feature type="transmembrane region" description="Helical" evidence="1">
    <location>
        <begin position="124"/>
        <end position="141"/>
    </location>
</feature>
<dbReference type="EMBL" id="CP058560">
    <property type="protein sequence ID" value="QUH22852.1"/>
    <property type="molecule type" value="Genomic_DNA"/>
</dbReference>
<feature type="transmembrane region" description="Helical" evidence="1">
    <location>
        <begin position="12"/>
        <end position="30"/>
    </location>
</feature>
<dbReference type="RefSeq" id="WP_211533798.1">
    <property type="nucleotide sequence ID" value="NZ_CP058560.1"/>
</dbReference>
<feature type="transmembrane region" description="Helical" evidence="1">
    <location>
        <begin position="308"/>
        <end position="329"/>
    </location>
</feature>
<evidence type="ECO:0000313" key="2">
    <source>
        <dbReference type="EMBL" id="QUH22852.1"/>
    </source>
</evidence>
<organism evidence="2 3">
    <name type="scientific">Methanobacterium alkalithermotolerans</name>
    <dbReference type="NCBI Taxonomy" id="2731220"/>
    <lineage>
        <taxon>Archaea</taxon>
        <taxon>Methanobacteriati</taxon>
        <taxon>Methanobacteriota</taxon>
        <taxon>Methanomada group</taxon>
        <taxon>Methanobacteria</taxon>
        <taxon>Methanobacteriales</taxon>
        <taxon>Methanobacteriaceae</taxon>
        <taxon>Methanobacterium</taxon>
    </lineage>
</organism>
<dbReference type="KEGG" id="meme:HYG87_03210"/>
<feature type="transmembrane region" description="Helical" evidence="1">
    <location>
        <begin position="102"/>
        <end position="118"/>
    </location>
</feature>
<dbReference type="OrthoDB" id="80662at2157"/>
<accession>A0A8T8K4P5</accession>
<feature type="transmembrane region" description="Helical" evidence="1">
    <location>
        <begin position="224"/>
        <end position="247"/>
    </location>
</feature>
<keyword evidence="1" id="KW-0472">Membrane</keyword>
<dbReference type="GeneID" id="64819741"/>
<feature type="transmembrane region" description="Helical" evidence="1">
    <location>
        <begin position="72"/>
        <end position="90"/>
    </location>
</feature>
<keyword evidence="1" id="KW-0812">Transmembrane</keyword>
<proteinExistence type="predicted"/>
<gene>
    <name evidence="2" type="ORF">HYG87_03210</name>
</gene>